<protein>
    <submittedName>
        <fullName evidence="1">(apollo) hypothetical protein</fullName>
    </submittedName>
</protein>
<evidence type="ECO:0000313" key="1">
    <source>
        <dbReference type="EMBL" id="CAG5058767.1"/>
    </source>
</evidence>
<comment type="caution">
    <text evidence="1">The sequence shown here is derived from an EMBL/GenBank/DDBJ whole genome shotgun (WGS) entry which is preliminary data.</text>
</comment>
<dbReference type="Proteomes" id="UP000691718">
    <property type="component" value="Unassembled WGS sequence"/>
</dbReference>
<accession>A0A8S3YGN4</accession>
<reference evidence="1" key="1">
    <citation type="submission" date="2021-04" db="EMBL/GenBank/DDBJ databases">
        <authorList>
            <person name="Tunstrom K."/>
        </authorList>
    </citation>
    <scope>NUCLEOTIDE SEQUENCE</scope>
</reference>
<name>A0A8S3YGN4_PARAO</name>
<sequence length="240" mass="25482">MTDSTEVEVTYVSQRNKRKREEADENSSDILIGRVLLALGFSVHISSNKLTIIEKSSLVNICDVGKAVTDFDNVDTDITNNLKPQLMKLLGCFTDSFVEGTPTSRVKTGELEIKLIVPCKIVQRRPYCLNAEERCLNGEVALDGADIDCLNGEVALDGADIDCLNGDVALDGADIDCLNGEVALDGADIDCLNGEVALDGADIDCLNGEVALDGADIDCLNGEVALDGADIVCLNGEVAI</sequence>
<dbReference type="AlphaFoldDB" id="A0A8S3YGN4"/>
<dbReference type="EMBL" id="CAJQZP010001686">
    <property type="protein sequence ID" value="CAG5058767.1"/>
    <property type="molecule type" value="Genomic_DNA"/>
</dbReference>
<gene>
    <name evidence="1" type="ORF">PAPOLLO_LOCUS27690</name>
</gene>
<keyword evidence="2" id="KW-1185">Reference proteome</keyword>
<organism evidence="1 2">
    <name type="scientific">Parnassius apollo</name>
    <name type="common">Apollo butterfly</name>
    <name type="synonym">Papilio apollo</name>
    <dbReference type="NCBI Taxonomy" id="110799"/>
    <lineage>
        <taxon>Eukaryota</taxon>
        <taxon>Metazoa</taxon>
        <taxon>Ecdysozoa</taxon>
        <taxon>Arthropoda</taxon>
        <taxon>Hexapoda</taxon>
        <taxon>Insecta</taxon>
        <taxon>Pterygota</taxon>
        <taxon>Neoptera</taxon>
        <taxon>Endopterygota</taxon>
        <taxon>Lepidoptera</taxon>
        <taxon>Glossata</taxon>
        <taxon>Ditrysia</taxon>
        <taxon>Papilionoidea</taxon>
        <taxon>Papilionidae</taxon>
        <taxon>Parnassiinae</taxon>
        <taxon>Parnassini</taxon>
        <taxon>Parnassius</taxon>
        <taxon>Parnassius</taxon>
    </lineage>
</organism>
<evidence type="ECO:0000313" key="2">
    <source>
        <dbReference type="Proteomes" id="UP000691718"/>
    </source>
</evidence>
<dbReference type="OrthoDB" id="116216at2759"/>
<proteinExistence type="predicted"/>